<dbReference type="EMBL" id="CP048631">
    <property type="protein sequence ID" value="QIB36530.1"/>
    <property type="molecule type" value="Genomic_DNA"/>
</dbReference>
<evidence type="ECO:0000313" key="1">
    <source>
        <dbReference type="EMBL" id="QIB36530.1"/>
    </source>
</evidence>
<dbReference type="RefSeq" id="WP_163078317.1">
    <property type="nucleotide sequence ID" value="NZ_CP048631.1"/>
</dbReference>
<geneLocation type="plasmid" evidence="2">
    <name>plgm</name>
</geneLocation>
<name>A0A6P1YUH2_9HYPH</name>
<proteinExistence type="predicted"/>
<evidence type="ECO:0000313" key="2">
    <source>
        <dbReference type="Proteomes" id="UP000464751"/>
    </source>
</evidence>
<dbReference type="Proteomes" id="UP000464751">
    <property type="component" value="Plasmid pLGM"/>
</dbReference>
<keyword evidence="2" id="KW-1185">Reference proteome</keyword>
<dbReference type="AlphaFoldDB" id="A0A6P1YUH2"/>
<gene>
    <name evidence="1" type="ORF">G3A50_22190</name>
</gene>
<accession>A0A6P1YUH2</accession>
<dbReference type="KEGG" id="apra:G3A50_22190"/>
<keyword evidence="1" id="KW-0614">Plasmid</keyword>
<protein>
    <submittedName>
        <fullName evidence="1">Uncharacterized protein</fullName>
    </submittedName>
</protein>
<reference evidence="1 2" key="1">
    <citation type="submission" date="2020-02" db="EMBL/GenBank/DDBJ databases">
        <authorList>
            <person name="Li G."/>
        </authorList>
    </citation>
    <scope>NUCLEOTIDE SEQUENCE [LARGE SCALE GENOMIC DNA]</scope>
    <source>
        <strain evidence="1 2">DSM 102029</strain>
        <plasmid evidence="2">plgm</plasmid>
    </source>
</reference>
<organism evidence="1 2">
    <name type="scientific">Ancylobacter pratisalsi</name>
    <dbReference type="NCBI Taxonomy" id="1745854"/>
    <lineage>
        <taxon>Bacteria</taxon>
        <taxon>Pseudomonadati</taxon>
        <taxon>Pseudomonadota</taxon>
        <taxon>Alphaproteobacteria</taxon>
        <taxon>Hyphomicrobiales</taxon>
        <taxon>Xanthobacteraceae</taxon>
        <taxon>Ancylobacter</taxon>
    </lineage>
</organism>
<sequence length="76" mass="8340">MALFVLVTGLPFVVLMRKLSLVWIVLAVAGFASGVPALHASLMLAAGAVSWLFMDAWNWALYRLLPEDDVLIAPYH</sequence>